<reference evidence="3 4" key="1">
    <citation type="submission" date="2023-07" db="EMBL/GenBank/DDBJ databases">
        <title>Genomic Encyclopedia of Type Strains, Phase IV (KMG-IV): sequencing the most valuable type-strain genomes for metagenomic binning, comparative biology and taxonomic classification.</title>
        <authorList>
            <person name="Goeker M."/>
        </authorList>
    </citation>
    <scope>NUCLEOTIDE SEQUENCE [LARGE SCALE GENOMIC DNA]</scope>
    <source>
        <strain evidence="3 4">DSM 46876</strain>
    </source>
</reference>
<dbReference type="PANTHER" id="PTHR41307:SF1">
    <property type="entry name" value="MEMBRANE PROTEIN"/>
    <property type="match status" value="1"/>
</dbReference>
<dbReference type="Pfam" id="PF08006">
    <property type="entry name" value="HAAS_TM"/>
    <property type="match status" value="1"/>
</dbReference>
<evidence type="ECO:0000256" key="1">
    <source>
        <dbReference type="SAM" id="Phobius"/>
    </source>
</evidence>
<keyword evidence="1" id="KW-0472">Membrane</keyword>
<dbReference type="EMBL" id="JAUSUV010000006">
    <property type="protein sequence ID" value="MDQ0417489.1"/>
    <property type="molecule type" value="Genomic_DNA"/>
</dbReference>
<protein>
    <recommendedName>
        <fullName evidence="2">HAAS transmembrane region domain-containing protein</fullName>
    </recommendedName>
</protein>
<gene>
    <name evidence="3" type="ORF">J2Z48_001662</name>
</gene>
<feature type="transmembrane region" description="Helical" evidence="1">
    <location>
        <begin position="178"/>
        <end position="195"/>
    </location>
</feature>
<keyword evidence="4" id="KW-1185">Reference proteome</keyword>
<feature type="transmembrane region" description="Helical" evidence="1">
    <location>
        <begin position="109"/>
        <end position="129"/>
    </location>
</feature>
<feature type="transmembrane region" description="Helical" evidence="1">
    <location>
        <begin position="141"/>
        <end position="158"/>
    </location>
</feature>
<dbReference type="InterPro" id="IPR012963">
    <property type="entry name" value="HAAS_TM"/>
</dbReference>
<feature type="transmembrane region" description="Helical" evidence="1">
    <location>
        <begin position="226"/>
        <end position="243"/>
    </location>
</feature>
<organism evidence="3 4">
    <name type="scientific">Croceifilum oryzae</name>
    <dbReference type="NCBI Taxonomy" id="1553429"/>
    <lineage>
        <taxon>Bacteria</taxon>
        <taxon>Bacillati</taxon>
        <taxon>Bacillota</taxon>
        <taxon>Bacilli</taxon>
        <taxon>Bacillales</taxon>
        <taxon>Thermoactinomycetaceae</taxon>
        <taxon>Croceifilum</taxon>
    </lineage>
</organism>
<dbReference type="RefSeq" id="WP_307252533.1">
    <property type="nucleotide sequence ID" value="NZ_JAUSUV010000006.1"/>
</dbReference>
<keyword evidence="1" id="KW-1133">Transmembrane helix</keyword>
<dbReference type="Proteomes" id="UP001238450">
    <property type="component" value="Unassembled WGS sequence"/>
</dbReference>
<comment type="caution">
    <text evidence="3">The sequence shown here is derived from an EMBL/GenBank/DDBJ whole genome shotgun (WGS) entry which is preliminary data.</text>
</comment>
<keyword evidence="1" id="KW-0812">Transmembrane</keyword>
<dbReference type="PANTHER" id="PTHR41307">
    <property type="entry name" value="MEMBRANE PROTEIN-RELATED"/>
    <property type="match status" value="1"/>
</dbReference>
<name>A0AAJ1TFI4_9BACL</name>
<sequence length="254" mass="28661">MMVVSKESQSFLDDVTVYLYSSGKKEEEIKEIVEELNDHLHEAEKNGKRVDDIIGMTPKEYMEQLANEMPFDLKGWLKYLPMIFIGVLAYAVMGDAIEGKVKYSLIECIGYPCILLFFLFSISMLLKYVSSHKVSRWKERVLFSGVAFIIPTALYVLLQFLNQSYSTTIMIHLRESGNIVAIVLSALAFIGIAIWSRTWDAIILPAIILLPDVLLKQTGMAVSMKGMVSLMLSACGIGLYAFITMKRSKVKDMD</sequence>
<feature type="domain" description="HAAS transmembrane region" evidence="2">
    <location>
        <begin position="90"/>
        <end position="205"/>
    </location>
</feature>
<dbReference type="AlphaFoldDB" id="A0AAJ1TFI4"/>
<proteinExistence type="predicted"/>
<feature type="transmembrane region" description="Helical" evidence="1">
    <location>
        <begin position="79"/>
        <end position="97"/>
    </location>
</feature>
<evidence type="ECO:0000313" key="3">
    <source>
        <dbReference type="EMBL" id="MDQ0417489.1"/>
    </source>
</evidence>
<dbReference type="SUPFAM" id="SSF158560">
    <property type="entry name" value="BH3980-like"/>
    <property type="match status" value="1"/>
</dbReference>
<dbReference type="Gene3D" id="1.10.1900.10">
    <property type="entry name" value="c-terminal domain of poly(a) binding protein"/>
    <property type="match status" value="1"/>
</dbReference>
<evidence type="ECO:0000259" key="2">
    <source>
        <dbReference type="Pfam" id="PF08006"/>
    </source>
</evidence>
<accession>A0AAJ1TFI4</accession>
<evidence type="ECO:0000313" key="4">
    <source>
        <dbReference type="Proteomes" id="UP001238450"/>
    </source>
</evidence>